<keyword evidence="2" id="KW-1185">Reference proteome</keyword>
<dbReference type="Pfam" id="PF10604">
    <property type="entry name" value="Polyketide_cyc2"/>
    <property type="match status" value="1"/>
</dbReference>
<dbReference type="Gene3D" id="3.30.530.20">
    <property type="match status" value="1"/>
</dbReference>
<accession>A0ABP7NYX4</accession>
<dbReference type="RefSeq" id="WP_344804749.1">
    <property type="nucleotide sequence ID" value="NZ_BAABBO010000007.1"/>
</dbReference>
<protein>
    <recommendedName>
        <fullName evidence="3">Polyketide cyclase/dehydrase/lipid transport protein</fullName>
    </recommendedName>
</protein>
<dbReference type="Proteomes" id="UP001501337">
    <property type="component" value="Unassembled WGS sequence"/>
</dbReference>
<reference evidence="2" key="1">
    <citation type="journal article" date="2019" name="Int. J. Syst. Evol. Microbiol.">
        <title>The Global Catalogue of Microorganisms (GCM) 10K type strain sequencing project: providing services to taxonomists for standard genome sequencing and annotation.</title>
        <authorList>
            <consortium name="The Broad Institute Genomics Platform"/>
            <consortium name="The Broad Institute Genome Sequencing Center for Infectious Disease"/>
            <person name="Wu L."/>
            <person name="Ma J."/>
        </authorList>
    </citation>
    <scope>NUCLEOTIDE SEQUENCE [LARGE SCALE GENOMIC DNA]</scope>
    <source>
        <strain evidence="2">JCM 17555</strain>
    </source>
</reference>
<proteinExistence type="predicted"/>
<sequence length="161" mass="18986">MHLLAKKRVKINRPTSVVFDYVTDMEQFPEWFPEIREVRSGNELAHGQIGKTYFETVKMPFGNTREIRLIVRDSIADRLFVTEAHFPPILPRMEVIFHELSEEQCAIDWQMFSRSRSFVIWLCLLPLLRRVMTRRAARAMVQLKAALEAERPHLQIFDETG</sequence>
<evidence type="ECO:0008006" key="3">
    <source>
        <dbReference type="Google" id="ProtNLM"/>
    </source>
</evidence>
<comment type="caution">
    <text evidence="1">The sequence shown here is derived from an EMBL/GenBank/DDBJ whole genome shotgun (WGS) entry which is preliminary data.</text>
</comment>
<dbReference type="EMBL" id="BAABBO010000007">
    <property type="protein sequence ID" value="GAA3956867.1"/>
    <property type="molecule type" value="Genomic_DNA"/>
</dbReference>
<gene>
    <name evidence="1" type="ORF">GCM10022278_14270</name>
</gene>
<organism evidence="1 2">
    <name type="scientific">Allohahella marinimesophila</name>
    <dbReference type="NCBI Taxonomy" id="1054972"/>
    <lineage>
        <taxon>Bacteria</taxon>
        <taxon>Pseudomonadati</taxon>
        <taxon>Pseudomonadota</taxon>
        <taxon>Gammaproteobacteria</taxon>
        <taxon>Oceanospirillales</taxon>
        <taxon>Hahellaceae</taxon>
        <taxon>Allohahella</taxon>
    </lineage>
</organism>
<name>A0ABP7NYX4_9GAMM</name>
<dbReference type="InterPro" id="IPR023393">
    <property type="entry name" value="START-like_dom_sf"/>
</dbReference>
<evidence type="ECO:0000313" key="1">
    <source>
        <dbReference type="EMBL" id="GAA3956867.1"/>
    </source>
</evidence>
<evidence type="ECO:0000313" key="2">
    <source>
        <dbReference type="Proteomes" id="UP001501337"/>
    </source>
</evidence>
<dbReference type="InterPro" id="IPR019587">
    <property type="entry name" value="Polyketide_cyclase/dehydratase"/>
</dbReference>
<dbReference type="SUPFAM" id="SSF55961">
    <property type="entry name" value="Bet v1-like"/>
    <property type="match status" value="1"/>
</dbReference>